<evidence type="ECO:0000256" key="2">
    <source>
        <dbReference type="ARBA" id="ARBA00022485"/>
    </source>
</evidence>
<gene>
    <name evidence="12" type="ORF">RM552_03650</name>
</gene>
<evidence type="ECO:0000256" key="1">
    <source>
        <dbReference type="ARBA" id="ARBA00001966"/>
    </source>
</evidence>
<keyword evidence="2" id="KW-0408">Iron</keyword>
<dbReference type="Pfam" id="PF00270">
    <property type="entry name" value="DEAD"/>
    <property type="match status" value="1"/>
</dbReference>
<dbReference type="PANTHER" id="PTHR11472:SF34">
    <property type="entry name" value="REGULATOR OF TELOMERE ELONGATION HELICASE 1"/>
    <property type="match status" value="1"/>
</dbReference>
<dbReference type="EC" id="5.6.2.3" evidence="9"/>
<dbReference type="Pfam" id="PF13307">
    <property type="entry name" value="Helicase_C_2"/>
    <property type="match status" value="1"/>
</dbReference>
<keyword evidence="7" id="KW-0234">DNA repair</keyword>
<keyword evidence="2" id="KW-0411">Iron-sulfur</keyword>
<feature type="domain" description="Helicase ATP-binding" evidence="11">
    <location>
        <begin position="18"/>
        <end position="280"/>
    </location>
</feature>
<comment type="similarity">
    <text evidence="8">Belongs to the helicase family. DinG subfamily.</text>
</comment>
<keyword evidence="2" id="KW-0479">Metal-binding</keyword>
<dbReference type="SMART" id="SM00491">
    <property type="entry name" value="HELICc2"/>
    <property type="match status" value="1"/>
</dbReference>
<dbReference type="PANTHER" id="PTHR11472">
    <property type="entry name" value="DNA REPAIR DEAD HELICASE RAD3/XP-D SUBFAMILY MEMBER"/>
    <property type="match status" value="1"/>
</dbReference>
<evidence type="ECO:0000313" key="12">
    <source>
        <dbReference type="EMBL" id="MDT0593934.1"/>
    </source>
</evidence>
<keyword evidence="12" id="KW-0347">Helicase</keyword>
<evidence type="ECO:0000259" key="11">
    <source>
        <dbReference type="PROSITE" id="PS51193"/>
    </source>
</evidence>
<comment type="catalytic activity">
    <reaction evidence="10">
        <text>ATP + H2O = ADP + phosphate + H(+)</text>
        <dbReference type="Rhea" id="RHEA:13065"/>
        <dbReference type="ChEBI" id="CHEBI:15377"/>
        <dbReference type="ChEBI" id="CHEBI:15378"/>
        <dbReference type="ChEBI" id="CHEBI:30616"/>
        <dbReference type="ChEBI" id="CHEBI:43474"/>
        <dbReference type="ChEBI" id="CHEBI:456216"/>
        <dbReference type="EC" id="5.6.2.3"/>
    </reaction>
</comment>
<dbReference type="PROSITE" id="PS51193">
    <property type="entry name" value="HELICASE_ATP_BIND_2"/>
    <property type="match status" value="1"/>
</dbReference>
<evidence type="ECO:0000256" key="10">
    <source>
        <dbReference type="ARBA" id="ARBA00048954"/>
    </source>
</evidence>
<proteinExistence type="inferred from homology"/>
<evidence type="ECO:0000256" key="5">
    <source>
        <dbReference type="ARBA" id="ARBA00022801"/>
    </source>
</evidence>
<protein>
    <recommendedName>
        <fullName evidence="9">DNA 5'-3' helicase</fullName>
        <ecNumber evidence="9">5.6.2.3</ecNumber>
    </recommendedName>
</protein>
<evidence type="ECO:0000256" key="7">
    <source>
        <dbReference type="ARBA" id="ARBA00023204"/>
    </source>
</evidence>
<dbReference type="Gene3D" id="3.40.50.300">
    <property type="entry name" value="P-loop containing nucleotide triphosphate hydrolases"/>
    <property type="match status" value="2"/>
</dbReference>
<dbReference type="InterPro" id="IPR006554">
    <property type="entry name" value="Helicase-like_DEXD_c2"/>
</dbReference>
<keyword evidence="13" id="KW-1185">Reference proteome</keyword>
<keyword evidence="5 12" id="KW-0378">Hydrolase</keyword>
<dbReference type="GO" id="GO:0003678">
    <property type="term" value="F:DNA helicase activity"/>
    <property type="evidence" value="ECO:0007669"/>
    <property type="project" value="UniProtKB-EC"/>
</dbReference>
<keyword evidence="3" id="KW-0547">Nucleotide-binding</keyword>
<keyword evidence="4" id="KW-0227">DNA damage</keyword>
<evidence type="ECO:0000256" key="8">
    <source>
        <dbReference type="ARBA" id="ARBA00038058"/>
    </source>
</evidence>
<keyword evidence="6" id="KW-0067">ATP-binding</keyword>
<reference evidence="12 13" key="1">
    <citation type="submission" date="2023-09" db="EMBL/GenBank/DDBJ databases">
        <authorList>
            <person name="Rey-Velasco X."/>
        </authorList>
    </citation>
    <scope>NUCLEOTIDE SEQUENCE [LARGE SCALE GENOMIC DNA]</scope>
    <source>
        <strain evidence="12 13">P117</strain>
    </source>
</reference>
<dbReference type="SUPFAM" id="SSF52540">
    <property type="entry name" value="P-loop containing nucleoside triphosphate hydrolases"/>
    <property type="match status" value="2"/>
</dbReference>
<dbReference type="EMBL" id="JAVRHX010000001">
    <property type="protein sequence ID" value="MDT0593934.1"/>
    <property type="molecule type" value="Genomic_DNA"/>
</dbReference>
<organism evidence="12 13">
    <name type="scientific">Glaciecola petra</name>
    <dbReference type="NCBI Taxonomy" id="3075602"/>
    <lineage>
        <taxon>Bacteria</taxon>
        <taxon>Pseudomonadati</taxon>
        <taxon>Pseudomonadota</taxon>
        <taxon>Gammaproteobacteria</taxon>
        <taxon>Alteromonadales</taxon>
        <taxon>Alteromonadaceae</taxon>
        <taxon>Glaciecola</taxon>
    </lineage>
</organism>
<evidence type="ECO:0000256" key="4">
    <source>
        <dbReference type="ARBA" id="ARBA00022763"/>
    </source>
</evidence>
<dbReference type="RefSeq" id="WP_311367428.1">
    <property type="nucleotide sequence ID" value="NZ_JAVRHX010000001.1"/>
</dbReference>
<dbReference type="SMART" id="SM00487">
    <property type="entry name" value="DEXDc"/>
    <property type="match status" value="1"/>
</dbReference>
<evidence type="ECO:0000256" key="9">
    <source>
        <dbReference type="ARBA" id="ARBA00044969"/>
    </source>
</evidence>
<dbReference type="InterPro" id="IPR006555">
    <property type="entry name" value="ATP-dep_Helicase_C"/>
</dbReference>
<dbReference type="InterPro" id="IPR027417">
    <property type="entry name" value="P-loop_NTPase"/>
</dbReference>
<dbReference type="InterPro" id="IPR011545">
    <property type="entry name" value="DEAD/DEAH_box_helicase_dom"/>
</dbReference>
<evidence type="ECO:0000256" key="6">
    <source>
        <dbReference type="ARBA" id="ARBA00022840"/>
    </source>
</evidence>
<sequence>MTKTNVKGVAAFFANDGPLAKALDDYQVREQQLDLSKAIEETINDKAVLVAEAGTGTGKTFAYLAPALQSNKKVIISTGTKNLQEQLYQRDLPQVKQMLNQEKQTALLKGRSNYLCLHRTKINEVSERGLDKDVLNEFKTVMKWANGTKTGDMSDLNLLKEDAKVLPLVTSTIDNCLGKDCSYFEDCFLVKARQKAMMADIVVVNHHLFFADLALKEQGFGELIPNVETVIFDEAHLIPDIASEYFGENLSTRQLNDLLKDLSKLQKVQLKDANQLSECAQKCLYAVADFRALFGQDPERGNWTQVLKRPDIKKQITLLSDELNKLNQVAQLNIGRDKDIDTLIEKLNTFDERLNLFLRDDHKDVSLWYETSKYHAILHLTPLSIAAQFNKVTQSRDTSWVFTSATLAIDGDFSHYQGLMGLETATTKCFDSPFNYQQQAMLCVPRYLPEPNHKDMKKALINICISLIEAAKGRSFMLFTSHHMMRLVAEAVSEEIENAVFVQGERSKSMLLKDYLADSKSVLFATGAFWEGVDVKGDDLLCVLIDKLPFASPDDPLLQARLDDCRKQGGAPFFDIQIPQAVIALKQGAGRLIRDFNDKGVLVICDNRLVTKAYGSKFLASLPPMKKTRDLKIVEDFLSSID</sequence>
<dbReference type="SMART" id="SM00488">
    <property type="entry name" value="DEXDc2"/>
    <property type="match status" value="1"/>
</dbReference>
<dbReference type="InterPro" id="IPR014013">
    <property type="entry name" value="Helic_SF1/SF2_ATP-bd_DinG/Rad3"/>
</dbReference>
<dbReference type="InterPro" id="IPR014001">
    <property type="entry name" value="Helicase_ATP-bd"/>
</dbReference>
<dbReference type="InterPro" id="IPR045028">
    <property type="entry name" value="DinG/Rad3-like"/>
</dbReference>
<name>A0ABU2ZNK8_9ALTE</name>
<evidence type="ECO:0000256" key="3">
    <source>
        <dbReference type="ARBA" id="ARBA00022741"/>
    </source>
</evidence>
<dbReference type="Proteomes" id="UP001253545">
    <property type="component" value="Unassembled WGS sequence"/>
</dbReference>
<dbReference type="GO" id="GO:0016787">
    <property type="term" value="F:hydrolase activity"/>
    <property type="evidence" value="ECO:0007669"/>
    <property type="project" value="UniProtKB-KW"/>
</dbReference>
<evidence type="ECO:0000313" key="13">
    <source>
        <dbReference type="Proteomes" id="UP001253545"/>
    </source>
</evidence>
<accession>A0ABU2ZNK8</accession>
<comment type="caution">
    <text evidence="12">The sequence shown here is derived from an EMBL/GenBank/DDBJ whole genome shotgun (WGS) entry which is preliminary data.</text>
</comment>
<comment type="cofactor">
    <cofactor evidence="1">
        <name>[4Fe-4S] cluster</name>
        <dbReference type="ChEBI" id="CHEBI:49883"/>
    </cofactor>
</comment>
<keyword evidence="2" id="KW-0004">4Fe-4S</keyword>